<dbReference type="AlphaFoldDB" id="A0A9P6CJ37"/>
<evidence type="ECO:0000256" key="2">
    <source>
        <dbReference type="SAM" id="MobiDB-lite"/>
    </source>
</evidence>
<dbReference type="OrthoDB" id="3267800at2759"/>
<protein>
    <submittedName>
        <fullName evidence="3">Uncharacterized protein</fullName>
    </submittedName>
</protein>
<comment type="caution">
    <text evidence="3">The sequence shown here is derived from an EMBL/GenBank/DDBJ whole genome shotgun (WGS) entry which is preliminary data.</text>
</comment>
<feature type="non-terminal residue" evidence="3">
    <location>
        <position position="202"/>
    </location>
</feature>
<proteinExistence type="predicted"/>
<sequence>RSSSLTRPSLFTNTDGQTIEGSTFIGGAATTGPNSQAKKNETLHQRAMSADASLTPKQRAKIAKAEGKSTNAKDGQRISKVIKEEAKAEKKALDVAINELAELQKIQKAAVKSEAKAHTSHTKVLAEFQKLEAVFLAARAKFEASQARLRSEEETLEIVRNNAKEATEKLQEKAQEVDSLRTMYGVDERERAAKLAEISAKA</sequence>
<feature type="compositionally biased region" description="Polar residues" evidence="2">
    <location>
        <begin position="1"/>
        <end position="21"/>
    </location>
</feature>
<keyword evidence="1" id="KW-0175">Coiled coil</keyword>
<name>A0A9P6CJ37_9AGAR</name>
<evidence type="ECO:0000313" key="4">
    <source>
        <dbReference type="Proteomes" id="UP000807353"/>
    </source>
</evidence>
<dbReference type="Proteomes" id="UP000807353">
    <property type="component" value="Unassembled WGS sequence"/>
</dbReference>
<keyword evidence="4" id="KW-1185">Reference proteome</keyword>
<gene>
    <name evidence="3" type="ORF">BDZ94DRAFT_1144786</name>
</gene>
<evidence type="ECO:0000313" key="3">
    <source>
        <dbReference type="EMBL" id="KAF9468022.1"/>
    </source>
</evidence>
<feature type="non-terminal residue" evidence="3">
    <location>
        <position position="1"/>
    </location>
</feature>
<organism evidence="3 4">
    <name type="scientific">Collybia nuda</name>
    <dbReference type="NCBI Taxonomy" id="64659"/>
    <lineage>
        <taxon>Eukaryota</taxon>
        <taxon>Fungi</taxon>
        <taxon>Dikarya</taxon>
        <taxon>Basidiomycota</taxon>
        <taxon>Agaricomycotina</taxon>
        <taxon>Agaricomycetes</taxon>
        <taxon>Agaricomycetidae</taxon>
        <taxon>Agaricales</taxon>
        <taxon>Tricholomatineae</taxon>
        <taxon>Clitocybaceae</taxon>
        <taxon>Collybia</taxon>
    </lineage>
</organism>
<dbReference type="EMBL" id="MU150234">
    <property type="protein sequence ID" value="KAF9468022.1"/>
    <property type="molecule type" value="Genomic_DNA"/>
</dbReference>
<accession>A0A9P6CJ37</accession>
<evidence type="ECO:0000256" key="1">
    <source>
        <dbReference type="SAM" id="Coils"/>
    </source>
</evidence>
<feature type="coiled-coil region" evidence="1">
    <location>
        <begin position="142"/>
        <end position="183"/>
    </location>
</feature>
<feature type="region of interest" description="Disordered" evidence="2">
    <location>
        <begin position="1"/>
        <end position="40"/>
    </location>
</feature>
<reference evidence="3" key="1">
    <citation type="submission" date="2020-11" db="EMBL/GenBank/DDBJ databases">
        <authorList>
            <consortium name="DOE Joint Genome Institute"/>
            <person name="Ahrendt S."/>
            <person name="Riley R."/>
            <person name="Andreopoulos W."/>
            <person name="Labutti K."/>
            <person name="Pangilinan J."/>
            <person name="Ruiz-Duenas F.J."/>
            <person name="Barrasa J.M."/>
            <person name="Sanchez-Garcia M."/>
            <person name="Camarero S."/>
            <person name="Miyauchi S."/>
            <person name="Serrano A."/>
            <person name="Linde D."/>
            <person name="Babiker R."/>
            <person name="Drula E."/>
            <person name="Ayuso-Fernandez I."/>
            <person name="Pacheco R."/>
            <person name="Padilla G."/>
            <person name="Ferreira P."/>
            <person name="Barriuso J."/>
            <person name="Kellner H."/>
            <person name="Castanera R."/>
            <person name="Alfaro M."/>
            <person name="Ramirez L."/>
            <person name="Pisabarro A.G."/>
            <person name="Kuo A."/>
            <person name="Tritt A."/>
            <person name="Lipzen A."/>
            <person name="He G."/>
            <person name="Yan M."/>
            <person name="Ng V."/>
            <person name="Cullen D."/>
            <person name="Martin F."/>
            <person name="Rosso M.-N."/>
            <person name="Henrissat B."/>
            <person name="Hibbett D."/>
            <person name="Martinez A.T."/>
            <person name="Grigoriev I.V."/>
        </authorList>
    </citation>
    <scope>NUCLEOTIDE SEQUENCE</scope>
    <source>
        <strain evidence="3">CBS 247.69</strain>
    </source>
</reference>